<reference evidence="2 3" key="1">
    <citation type="journal article" date="2013" name="PLoS Genet.">
        <title>Distinctive expansion of potential virulence genes in the genome of the oomycete fish pathogen Saprolegnia parasitica.</title>
        <authorList>
            <person name="Jiang R.H."/>
            <person name="de Bruijn I."/>
            <person name="Haas B.J."/>
            <person name="Belmonte R."/>
            <person name="Lobach L."/>
            <person name="Christie J."/>
            <person name="van den Ackerveken G."/>
            <person name="Bottin A."/>
            <person name="Bulone V."/>
            <person name="Diaz-Moreno S.M."/>
            <person name="Dumas B."/>
            <person name="Fan L."/>
            <person name="Gaulin E."/>
            <person name="Govers F."/>
            <person name="Grenville-Briggs L.J."/>
            <person name="Horner N.R."/>
            <person name="Levin J.Z."/>
            <person name="Mammella M."/>
            <person name="Meijer H.J."/>
            <person name="Morris P."/>
            <person name="Nusbaum C."/>
            <person name="Oome S."/>
            <person name="Phillips A.J."/>
            <person name="van Rooyen D."/>
            <person name="Rzeszutek E."/>
            <person name="Saraiva M."/>
            <person name="Secombes C.J."/>
            <person name="Seidl M.F."/>
            <person name="Snel B."/>
            <person name="Stassen J.H."/>
            <person name="Sykes S."/>
            <person name="Tripathy S."/>
            <person name="van den Berg H."/>
            <person name="Vega-Arreguin J.C."/>
            <person name="Wawra S."/>
            <person name="Young S.K."/>
            <person name="Zeng Q."/>
            <person name="Dieguez-Uribeondo J."/>
            <person name="Russ C."/>
            <person name="Tyler B.M."/>
            <person name="van West P."/>
        </authorList>
    </citation>
    <scope>NUCLEOTIDE SEQUENCE [LARGE SCALE GENOMIC DNA]</scope>
    <source>
        <strain evidence="2 3">CBS 223.65</strain>
    </source>
</reference>
<feature type="transmembrane region" description="Helical" evidence="1">
    <location>
        <begin position="82"/>
        <end position="105"/>
    </location>
</feature>
<dbReference type="Pfam" id="PF04749">
    <property type="entry name" value="PLAC8"/>
    <property type="match status" value="1"/>
</dbReference>
<dbReference type="InterPro" id="IPR006461">
    <property type="entry name" value="PLAC_motif_containing"/>
</dbReference>
<dbReference type="RefSeq" id="XP_012202574.1">
    <property type="nucleotide sequence ID" value="XM_012347184.1"/>
</dbReference>
<keyword evidence="1" id="KW-0812">Transmembrane</keyword>
<dbReference type="OrthoDB" id="1045822at2759"/>
<dbReference type="NCBIfam" id="TIGR01571">
    <property type="entry name" value="A_thal_Cys_rich"/>
    <property type="match status" value="1"/>
</dbReference>
<organism evidence="2 3">
    <name type="scientific">Saprolegnia parasitica (strain CBS 223.65)</name>
    <dbReference type="NCBI Taxonomy" id="695850"/>
    <lineage>
        <taxon>Eukaryota</taxon>
        <taxon>Sar</taxon>
        <taxon>Stramenopiles</taxon>
        <taxon>Oomycota</taxon>
        <taxon>Saprolegniomycetes</taxon>
        <taxon>Saprolegniales</taxon>
        <taxon>Saprolegniaceae</taxon>
        <taxon>Saprolegnia</taxon>
    </lineage>
</organism>
<dbReference type="OMA" id="MACCCEP"/>
<dbReference type="PANTHER" id="PTHR15907">
    <property type="entry name" value="DUF614 FAMILY PROTEIN-RELATED"/>
    <property type="match status" value="1"/>
</dbReference>
<accession>A0A067CJJ0</accession>
<keyword evidence="1" id="KW-1133">Transmembrane helix</keyword>
<sequence>MESTSTPAAAVSYVPLAEPPHEKTIDEPAGVATTPADEGLVYGAWKADICGCFTHCMPNCLLAYCCPCVPLAQVMARIGGSYWTTLLTFFVIYLVGQVSAGLMRWQRAPSCRYYDDDCATSYSSGVYVYSVAFCLATIGISYVRGQVRKAFQIPGSSYEDCLCAFACSWCSIAQMATQANTYTPGACDCEAKGTLPAFQA</sequence>
<evidence type="ECO:0000313" key="3">
    <source>
        <dbReference type="Proteomes" id="UP000030745"/>
    </source>
</evidence>
<dbReference type="AlphaFoldDB" id="A0A067CJJ0"/>
<dbReference type="EMBL" id="KK583222">
    <property type="protein sequence ID" value="KDO26676.1"/>
    <property type="molecule type" value="Genomic_DNA"/>
</dbReference>
<dbReference type="VEuPathDB" id="FungiDB:SPRG_20480"/>
<keyword evidence="1" id="KW-0472">Membrane</keyword>
<protein>
    <recommendedName>
        <fullName evidence="4">PLAC8 family protein</fullName>
    </recommendedName>
</protein>
<evidence type="ECO:0000313" key="2">
    <source>
        <dbReference type="EMBL" id="KDO26676.1"/>
    </source>
</evidence>
<dbReference type="Proteomes" id="UP000030745">
    <property type="component" value="Unassembled WGS sequence"/>
</dbReference>
<evidence type="ECO:0000256" key="1">
    <source>
        <dbReference type="SAM" id="Phobius"/>
    </source>
</evidence>
<dbReference type="GeneID" id="24141599"/>
<keyword evidence="3" id="KW-1185">Reference proteome</keyword>
<name>A0A067CJJ0_SAPPC</name>
<evidence type="ECO:0008006" key="4">
    <source>
        <dbReference type="Google" id="ProtNLM"/>
    </source>
</evidence>
<dbReference type="KEGG" id="spar:SPRG_20480"/>
<feature type="transmembrane region" description="Helical" evidence="1">
    <location>
        <begin position="125"/>
        <end position="143"/>
    </location>
</feature>
<gene>
    <name evidence="2" type="ORF">SPRG_20480</name>
</gene>
<proteinExistence type="predicted"/>